<gene>
    <name evidence="9" type="ORF">BSAL_57605</name>
</gene>
<dbReference type="OrthoDB" id="527344at2759"/>
<dbReference type="EMBL" id="CYKH01000218">
    <property type="protein sequence ID" value="CUE94812.1"/>
    <property type="molecule type" value="Genomic_DNA"/>
</dbReference>
<evidence type="ECO:0000313" key="10">
    <source>
        <dbReference type="Proteomes" id="UP000051952"/>
    </source>
</evidence>
<dbReference type="GO" id="GO:0046872">
    <property type="term" value="F:metal ion binding"/>
    <property type="evidence" value="ECO:0007669"/>
    <property type="project" value="UniProtKB-KW"/>
</dbReference>
<evidence type="ECO:0000256" key="7">
    <source>
        <dbReference type="ARBA" id="ARBA00022801"/>
    </source>
</evidence>
<dbReference type="VEuPathDB" id="TriTrypDB:BSAL_57605"/>
<evidence type="ECO:0000256" key="2">
    <source>
        <dbReference type="ARBA" id="ARBA00011738"/>
    </source>
</evidence>
<dbReference type="HAMAP" id="MF_01818">
    <property type="entry name" value="RNase_Z_BN"/>
    <property type="match status" value="1"/>
</dbReference>
<evidence type="ECO:0000256" key="1">
    <source>
        <dbReference type="ARBA" id="ARBA00001947"/>
    </source>
</evidence>
<dbReference type="CDD" id="cd07717">
    <property type="entry name" value="RNaseZ_ZiPD-like_MBL-fold"/>
    <property type="match status" value="1"/>
</dbReference>
<dbReference type="Pfam" id="PF23023">
    <property type="entry name" value="Anti-Pycsar_Apyc1"/>
    <property type="match status" value="1"/>
</dbReference>
<evidence type="ECO:0000256" key="4">
    <source>
        <dbReference type="ARBA" id="ARBA00022722"/>
    </source>
</evidence>
<evidence type="ECO:0000256" key="6">
    <source>
        <dbReference type="ARBA" id="ARBA00022759"/>
    </source>
</evidence>
<dbReference type="GO" id="GO:0005634">
    <property type="term" value="C:nucleus"/>
    <property type="evidence" value="ECO:0007669"/>
    <property type="project" value="TreeGrafter"/>
</dbReference>
<dbReference type="SUPFAM" id="SSF56281">
    <property type="entry name" value="Metallo-hydrolase/oxidoreductase"/>
    <property type="match status" value="1"/>
</dbReference>
<accession>A0A0S4IP71</accession>
<keyword evidence="10" id="KW-1185">Reference proteome</keyword>
<protein>
    <submittedName>
        <fullName evidence="9">Beta lactamase-like protein, putative</fullName>
    </submittedName>
</protein>
<dbReference type="Gene3D" id="3.60.15.10">
    <property type="entry name" value="Ribonuclease Z/Hydroxyacylglutathione hydrolase-like"/>
    <property type="match status" value="1"/>
</dbReference>
<dbReference type="PANTHER" id="PTHR46018">
    <property type="entry name" value="ZINC PHOSPHODIESTERASE ELAC PROTEIN 1"/>
    <property type="match status" value="1"/>
</dbReference>
<comment type="subunit">
    <text evidence="2">Homodimer.</text>
</comment>
<organism evidence="9 10">
    <name type="scientific">Bodo saltans</name>
    <name type="common">Flagellated protozoan</name>
    <dbReference type="NCBI Taxonomy" id="75058"/>
    <lineage>
        <taxon>Eukaryota</taxon>
        <taxon>Discoba</taxon>
        <taxon>Euglenozoa</taxon>
        <taxon>Kinetoplastea</taxon>
        <taxon>Metakinetoplastina</taxon>
        <taxon>Eubodonida</taxon>
        <taxon>Bodonidae</taxon>
        <taxon>Bodo</taxon>
    </lineage>
</organism>
<keyword evidence="4" id="KW-0540">Nuclease</keyword>
<comment type="cofactor">
    <cofactor evidence="1">
        <name>Zn(2+)</name>
        <dbReference type="ChEBI" id="CHEBI:29105"/>
    </cofactor>
</comment>
<dbReference type="OMA" id="EEWREPC"/>
<keyword evidence="7" id="KW-0378">Hydrolase</keyword>
<keyword evidence="5" id="KW-0479">Metal-binding</keyword>
<dbReference type="AlphaFoldDB" id="A0A0S4IP71"/>
<keyword evidence="6" id="KW-0255">Endonuclease</keyword>
<sequence>MLKYFKKMASAARVAISSSTATAAAASYLSFRSLTFLGTSSGTPTTSRNVSSYALTLSDGAVWLFDAGEGTQHQLLKCQNVSRGSIDKIFVTHLHGDHSFGLPGLMCSTSLTWTPPTSAAAAAAAASDNDEDEDDVDGGPRAFYPPFSKRSQYLELIGPVGLAAYLRSALISSESRFPFQYRVTELIPPISEARRAAVRGVLFPSKPNTMLSNLLEAMRHPDEAEPLIITPNNGVEGDDTFPYLHYNITFPNTPQLTVQAAALNHRTFCVGYAITEQDAPGTLLMEKVTALGVPKGPLLSQLKSGAPVTFNTINAEDGTVASVTVAPDQVVGPSAPGRRVVLLGDTCDSPHMASLLQSASHSPTPASLISSSPRGVDWVVHESTFNMDKQDLAIPRGHSTTRMAGAFAAQIHAKNLILTHFSARYPSSEKDPEAMESLRAEAQAAAGSATLVHVADDFKVFDLERKKVAVGAPPTKKK</sequence>
<name>A0A0S4IP71_BODSA</name>
<evidence type="ECO:0000256" key="5">
    <source>
        <dbReference type="ARBA" id="ARBA00022723"/>
    </source>
</evidence>
<proteinExistence type="inferred from homology"/>
<dbReference type="Proteomes" id="UP000051952">
    <property type="component" value="Unassembled WGS sequence"/>
</dbReference>
<evidence type="ECO:0000256" key="8">
    <source>
        <dbReference type="ARBA" id="ARBA00022833"/>
    </source>
</evidence>
<dbReference type="GO" id="GO:0042781">
    <property type="term" value="F:3'-tRNA processing endoribonuclease activity"/>
    <property type="evidence" value="ECO:0007669"/>
    <property type="project" value="TreeGrafter"/>
</dbReference>
<keyword evidence="3" id="KW-0819">tRNA processing</keyword>
<dbReference type="PANTHER" id="PTHR46018:SF2">
    <property type="entry name" value="ZINC PHOSPHODIESTERASE ELAC PROTEIN 1"/>
    <property type="match status" value="1"/>
</dbReference>
<dbReference type="InterPro" id="IPR036866">
    <property type="entry name" value="RibonucZ/Hydroxyglut_hydro"/>
</dbReference>
<evidence type="ECO:0000256" key="3">
    <source>
        <dbReference type="ARBA" id="ARBA00022694"/>
    </source>
</evidence>
<dbReference type="InterPro" id="IPR013471">
    <property type="entry name" value="RNase_Z/BN"/>
</dbReference>
<keyword evidence="8" id="KW-0862">Zinc</keyword>
<reference evidence="10" key="1">
    <citation type="submission" date="2015-09" db="EMBL/GenBank/DDBJ databases">
        <authorList>
            <consortium name="Pathogen Informatics"/>
        </authorList>
    </citation>
    <scope>NUCLEOTIDE SEQUENCE [LARGE SCALE GENOMIC DNA]</scope>
    <source>
        <strain evidence="10">Lake Konstanz</strain>
    </source>
</reference>
<evidence type="ECO:0000313" key="9">
    <source>
        <dbReference type="EMBL" id="CUE94812.1"/>
    </source>
</evidence>